<dbReference type="Proteomes" id="UP000030689">
    <property type="component" value="Unassembled WGS sequence"/>
</dbReference>
<dbReference type="Gene3D" id="3.80.10.10">
    <property type="entry name" value="Ribonuclease Inhibitor"/>
    <property type="match status" value="1"/>
</dbReference>
<dbReference type="PANTHER" id="PTHR31900">
    <property type="entry name" value="F-BOX/RNI SUPERFAMILY PROTEIN-RELATED"/>
    <property type="match status" value="1"/>
</dbReference>
<keyword evidence="2" id="KW-1185">Reference proteome</keyword>
<protein>
    <recommendedName>
        <fullName evidence="3">FBD domain-containing protein</fullName>
    </recommendedName>
</protein>
<reference evidence="1 2" key="1">
    <citation type="journal article" date="2013" name="Front. Plant Sci.">
        <title>The Reference Genome of the Halophytic Plant Eutrema salsugineum.</title>
        <authorList>
            <person name="Yang R."/>
            <person name="Jarvis D.E."/>
            <person name="Chen H."/>
            <person name="Beilstein M.A."/>
            <person name="Grimwood J."/>
            <person name="Jenkins J."/>
            <person name="Shu S."/>
            <person name="Prochnik S."/>
            <person name="Xin M."/>
            <person name="Ma C."/>
            <person name="Schmutz J."/>
            <person name="Wing R.A."/>
            <person name="Mitchell-Olds T."/>
            <person name="Schumaker K.S."/>
            <person name="Wang X."/>
        </authorList>
    </citation>
    <scope>NUCLEOTIDE SEQUENCE [LARGE SCALE GENOMIC DNA]</scope>
</reference>
<dbReference type="SUPFAM" id="SSF52047">
    <property type="entry name" value="RNI-like"/>
    <property type="match status" value="1"/>
</dbReference>
<dbReference type="STRING" id="72664.V4LKN6"/>
<evidence type="ECO:0000313" key="1">
    <source>
        <dbReference type="EMBL" id="ESQ42982.1"/>
    </source>
</evidence>
<dbReference type="KEGG" id="eus:EUTSA_v10015433mg"/>
<dbReference type="PANTHER" id="PTHR31900:SF34">
    <property type="entry name" value="EMB|CAB62440.1-RELATED"/>
    <property type="match status" value="1"/>
</dbReference>
<sequence>LHNVSFKESDFVNPTLDETSWISARHAFINYACQWVDRIQDQDVESFEISISRPSIYMSVIESLIAFAVGKQVKKLILDFSKPIWKTTRDVHEYLDFTVEVPESVYNLTSLESLTVNACKMFDPLRFKDMGIFKSLSFGYMRLENLESLLSKASRLESLSVSECWGVLDFKKIAGNMREVAFKNCDFPWTTCSFNLPKVDIFKYSGDIFCFHFERMNPNMKEVHLDFGVLGEYDDDLDDKNVQALALCDMLNSLRSAKTLKVCSYLLQAIHESDHPMHMLRPVKTQHLVLKTKLEPREFHGIRLFLEKCPDLESLTFDMLPPSPITKFTSYEGIDPRVYWLYNITYNCMRKTLKTVVLKYLIRSGSGRGSGPVLERVEIYLSNGLDESQKMYAYEGAEMLQRISEDVQVSWA</sequence>
<evidence type="ECO:0000313" key="2">
    <source>
        <dbReference type="Proteomes" id="UP000030689"/>
    </source>
</evidence>
<dbReference type="InterPro" id="IPR050232">
    <property type="entry name" value="FBL13/AtMIF1-like"/>
</dbReference>
<organism evidence="1 2">
    <name type="scientific">Eutrema salsugineum</name>
    <name type="common">Saltwater cress</name>
    <name type="synonym">Sisymbrium salsugineum</name>
    <dbReference type="NCBI Taxonomy" id="72664"/>
    <lineage>
        <taxon>Eukaryota</taxon>
        <taxon>Viridiplantae</taxon>
        <taxon>Streptophyta</taxon>
        <taxon>Embryophyta</taxon>
        <taxon>Tracheophyta</taxon>
        <taxon>Spermatophyta</taxon>
        <taxon>Magnoliopsida</taxon>
        <taxon>eudicotyledons</taxon>
        <taxon>Gunneridae</taxon>
        <taxon>Pentapetalae</taxon>
        <taxon>rosids</taxon>
        <taxon>malvids</taxon>
        <taxon>Brassicales</taxon>
        <taxon>Brassicaceae</taxon>
        <taxon>Eutremeae</taxon>
        <taxon>Eutrema</taxon>
    </lineage>
</organism>
<gene>
    <name evidence="1" type="ORF">EUTSA_v10015433mg</name>
</gene>
<proteinExistence type="predicted"/>
<dbReference type="OMA" id="KETDFWS"/>
<dbReference type="EMBL" id="KI517464">
    <property type="protein sequence ID" value="ESQ42982.1"/>
    <property type="molecule type" value="Genomic_DNA"/>
</dbReference>
<accession>V4LKN6</accession>
<dbReference type="InterPro" id="IPR032675">
    <property type="entry name" value="LRR_dom_sf"/>
</dbReference>
<feature type="non-terminal residue" evidence="1">
    <location>
        <position position="1"/>
    </location>
</feature>
<name>V4LKN6_EUTSA</name>
<dbReference type="AlphaFoldDB" id="V4LKN6"/>
<dbReference type="eggNOG" id="ENOG502QVFC">
    <property type="taxonomic scope" value="Eukaryota"/>
</dbReference>
<evidence type="ECO:0008006" key="3">
    <source>
        <dbReference type="Google" id="ProtNLM"/>
    </source>
</evidence>